<evidence type="ECO:0000256" key="1">
    <source>
        <dbReference type="ARBA" id="ARBA00010641"/>
    </source>
</evidence>
<name>A0A8J6P4J9_9FLAO</name>
<gene>
    <name evidence="9" type="ORF">H9Y05_03375</name>
</gene>
<evidence type="ECO:0000259" key="8">
    <source>
        <dbReference type="Pfam" id="PF08281"/>
    </source>
</evidence>
<dbReference type="SUPFAM" id="SSF88946">
    <property type="entry name" value="Sigma2 domain of RNA polymerase sigma factors"/>
    <property type="match status" value="1"/>
</dbReference>
<dbReference type="InterPro" id="IPR013325">
    <property type="entry name" value="RNA_pol_sigma_r2"/>
</dbReference>
<protein>
    <submittedName>
        <fullName evidence="9">Sigma-70 family RNA polymerase sigma factor</fullName>
    </submittedName>
</protein>
<dbReference type="NCBIfam" id="TIGR02937">
    <property type="entry name" value="sigma70-ECF"/>
    <property type="match status" value="1"/>
</dbReference>
<dbReference type="GO" id="GO:0006352">
    <property type="term" value="P:DNA-templated transcription initiation"/>
    <property type="evidence" value="ECO:0007669"/>
    <property type="project" value="InterPro"/>
</dbReference>
<dbReference type="Proteomes" id="UP000652681">
    <property type="component" value="Unassembled WGS sequence"/>
</dbReference>
<sequence>MFKNRKYRKLSDEELVLLIRQEQASHYVGILYERYGHLVFGLALKYLKNKNEAEDLTAHVFEHLFDKLQKHPIQYFKSWLYTLSRNECLMFLRKQKPQSDVSAEMYAIHEDPTEDLVEKEVQLELLEEKIALLKDEQQACIRLFYLEEKSYQQVSDDLNLPLSKVKSAIQNGKRNLKLLLEQHHEFNK</sequence>
<dbReference type="PANTHER" id="PTHR43133:SF8">
    <property type="entry name" value="RNA POLYMERASE SIGMA FACTOR HI_1459-RELATED"/>
    <property type="match status" value="1"/>
</dbReference>
<reference evidence="9" key="1">
    <citation type="submission" date="2020-09" db="EMBL/GenBank/DDBJ databases">
        <title>Taishania pollutisoli gen. nov., sp. nov., Isolated from Tetrabromobisphenol A-Contaminated Soil.</title>
        <authorList>
            <person name="Chen Q."/>
        </authorList>
    </citation>
    <scope>NUCLEOTIDE SEQUENCE</scope>
    <source>
        <strain evidence="9">CZZ-1</strain>
    </source>
</reference>
<feature type="domain" description="RNA polymerase sigma-70 region 2" evidence="7">
    <location>
        <begin position="31"/>
        <end position="96"/>
    </location>
</feature>
<evidence type="ECO:0000256" key="4">
    <source>
        <dbReference type="ARBA" id="ARBA00023125"/>
    </source>
</evidence>
<evidence type="ECO:0000313" key="9">
    <source>
        <dbReference type="EMBL" id="MBC9811507.1"/>
    </source>
</evidence>
<dbReference type="GO" id="GO:0016987">
    <property type="term" value="F:sigma factor activity"/>
    <property type="evidence" value="ECO:0007669"/>
    <property type="project" value="UniProtKB-KW"/>
</dbReference>
<evidence type="ECO:0000313" key="10">
    <source>
        <dbReference type="Proteomes" id="UP000652681"/>
    </source>
</evidence>
<dbReference type="SUPFAM" id="SSF88659">
    <property type="entry name" value="Sigma3 and sigma4 domains of RNA polymerase sigma factors"/>
    <property type="match status" value="1"/>
</dbReference>
<dbReference type="Pfam" id="PF04542">
    <property type="entry name" value="Sigma70_r2"/>
    <property type="match status" value="1"/>
</dbReference>
<comment type="similarity">
    <text evidence="1">Belongs to the sigma-70 factor family. ECF subfamily.</text>
</comment>
<feature type="coiled-coil region" evidence="6">
    <location>
        <begin position="116"/>
        <end position="143"/>
    </location>
</feature>
<keyword evidence="6" id="KW-0175">Coiled coil</keyword>
<dbReference type="AlphaFoldDB" id="A0A8J6P4J9"/>
<evidence type="ECO:0000256" key="5">
    <source>
        <dbReference type="ARBA" id="ARBA00023163"/>
    </source>
</evidence>
<evidence type="ECO:0000256" key="3">
    <source>
        <dbReference type="ARBA" id="ARBA00023082"/>
    </source>
</evidence>
<dbReference type="Pfam" id="PF08281">
    <property type="entry name" value="Sigma70_r4_2"/>
    <property type="match status" value="1"/>
</dbReference>
<evidence type="ECO:0000256" key="2">
    <source>
        <dbReference type="ARBA" id="ARBA00023015"/>
    </source>
</evidence>
<evidence type="ECO:0000259" key="7">
    <source>
        <dbReference type="Pfam" id="PF04542"/>
    </source>
</evidence>
<dbReference type="InterPro" id="IPR007627">
    <property type="entry name" value="RNA_pol_sigma70_r2"/>
</dbReference>
<dbReference type="InterPro" id="IPR013249">
    <property type="entry name" value="RNA_pol_sigma70_r4_t2"/>
</dbReference>
<proteinExistence type="inferred from homology"/>
<dbReference type="InterPro" id="IPR013324">
    <property type="entry name" value="RNA_pol_sigma_r3/r4-like"/>
</dbReference>
<dbReference type="RefSeq" id="WP_163491839.1">
    <property type="nucleotide sequence ID" value="NZ_JACVEL010000002.1"/>
</dbReference>
<organism evidence="9 10">
    <name type="scientific">Taishania pollutisoli</name>
    <dbReference type="NCBI Taxonomy" id="2766479"/>
    <lineage>
        <taxon>Bacteria</taxon>
        <taxon>Pseudomonadati</taxon>
        <taxon>Bacteroidota</taxon>
        <taxon>Flavobacteriia</taxon>
        <taxon>Flavobacteriales</taxon>
        <taxon>Crocinitomicaceae</taxon>
        <taxon>Taishania</taxon>
    </lineage>
</organism>
<accession>A0A8J6P4J9</accession>
<dbReference type="Gene3D" id="1.10.10.10">
    <property type="entry name" value="Winged helix-like DNA-binding domain superfamily/Winged helix DNA-binding domain"/>
    <property type="match status" value="1"/>
</dbReference>
<keyword evidence="3" id="KW-0731">Sigma factor</keyword>
<evidence type="ECO:0000256" key="6">
    <source>
        <dbReference type="SAM" id="Coils"/>
    </source>
</evidence>
<dbReference type="InterPro" id="IPR036388">
    <property type="entry name" value="WH-like_DNA-bd_sf"/>
</dbReference>
<dbReference type="InterPro" id="IPR014284">
    <property type="entry name" value="RNA_pol_sigma-70_dom"/>
</dbReference>
<keyword evidence="10" id="KW-1185">Reference proteome</keyword>
<dbReference type="GO" id="GO:0003677">
    <property type="term" value="F:DNA binding"/>
    <property type="evidence" value="ECO:0007669"/>
    <property type="project" value="UniProtKB-KW"/>
</dbReference>
<dbReference type="InterPro" id="IPR039425">
    <property type="entry name" value="RNA_pol_sigma-70-like"/>
</dbReference>
<comment type="caution">
    <text evidence="9">The sequence shown here is derived from an EMBL/GenBank/DDBJ whole genome shotgun (WGS) entry which is preliminary data.</text>
</comment>
<dbReference type="EMBL" id="JACVEL010000002">
    <property type="protein sequence ID" value="MBC9811507.1"/>
    <property type="molecule type" value="Genomic_DNA"/>
</dbReference>
<dbReference type="PANTHER" id="PTHR43133">
    <property type="entry name" value="RNA POLYMERASE ECF-TYPE SIGMA FACTO"/>
    <property type="match status" value="1"/>
</dbReference>
<feature type="domain" description="RNA polymerase sigma factor 70 region 4 type 2" evidence="8">
    <location>
        <begin position="124"/>
        <end position="176"/>
    </location>
</feature>
<keyword evidence="5" id="KW-0804">Transcription</keyword>
<keyword evidence="2" id="KW-0805">Transcription regulation</keyword>
<keyword evidence="4" id="KW-0238">DNA-binding</keyword>
<dbReference type="Gene3D" id="1.10.1740.10">
    <property type="match status" value="1"/>
</dbReference>